<evidence type="ECO:0000313" key="1">
    <source>
        <dbReference type="EMBL" id="KAH7917419.1"/>
    </source>
</evidence>
<dbReference type="Proteomes" id="UP000790709">
    <property type="component" value="Unassembled WGS sequence"/>
</dbReference>
<evidence type="ECO:0000313" key="2">
    <source>
        <dbReference type="Proteomes" id="UP000790709"/>
    </source>
</evidence>
<organism evidence="1 2">
    <name type="scientific">Leucogyrophana mollusca</name>
    <dbReference type="NCBI Taxonomy" id="85980"/>
    <lineage>
        <taxon>Eukaryota</taxon>
        <taxon>Fungi</taxon>
        <taxon>Dikarya</taxon>
        <taxon>Basidiomycota</taxon>
        <taxon>Agaricomycotina</taxon>
        <taxon>Agaricomycetes</taxon>
        <taxon>Agaricomycetidae</taxon>
        <taxon>Boletales</taxon>
        <taxon>Boletales incertae sedis</taxon>
        <taxon>Leucogyrophana</taxon>
    </lineage>
</organism>
<gene>
    <name evidence="1" type="ORF">BV22DRAFT_1108578</name>
</gene>
<name>A0ACB8AWS5_9AGAM</name>
<accession>A0ACB8AWS5</accession>
<protein>
    <submittedName>
        <fullName evidence="1">Uncharacterized protein</fullName>
    </submittedName>
</protein>
<comment type="caution">
    <text evidence="1">The sequence shown here is derived from an EMBL/GenBank/DDBJ whole genome shotgun (WGS) entry which is preliminary data.</text>
</comment>
<reference evidence="1" key="1">
    <citation type="journal article" date="2021" name="New Phytol.">
        <title>Evolutionary innovations through gain and loss of genes in the ectomycorrhizal Boletales.</title>
        <authorList>
            <person name="Wu G."/>
            <person name="Miyauchi S."/>
            <person name="Morin E."/>
            <person name="Kuo A."/>
            <person name="Drula E."/>
            <person name="Varga T."/>
            <person name="Kohler A."/>
            <person name="Feng B."/>
            <person name="Cao Y."/>
            <person name="Lipzen A."/>
            <person name="Daum C."/>
            <person name="Hundley H."/>
            <person name="Pangilinan J."/>
            <person name="Johnson J."/>
            <person name="Barry K."/>
            <person name="LaButti K."/>
            <person name="Ng V."/>
            <person name="Ahrendt S."/>
            <person name="Min B."/>
            <person name="Choi I.G."/>
            <person name="Park H."/>
            <person name="Plett J.M."/>
            <person name="Magnuson J."/>
            <person name="Spatafora J.W."/>
            <person name="Nagy L.G."/>
            <person name="Henrissat B."/>
            <person name="Grigoriev I.V."/>
            <person name="Yang Z.L."/>
            <person name="Xu J."/>
            <person name="Martin F.M."/>
        </authorList>
    </citation>
    <scope>NUCLEOTIDE SEQUENCE</scope>
    <source>
        <strain evidence="1">KUC20120723A-06</strain>
    </source>
</reference>
<proteinExistence type="predicted"/>
<sequence>MPRLIENPNNAIPPDFASEEFAEARAELTNEAVDDAQAAQILANLWRITNNKDRAQWERQEEEDAAAAEEAQRLAAEENAQRQREQREEEEAAHQEERKKNKSKFNPIRDVGVPSDPVVIPDPYAVRKMAKGDYCELFYFTNNGIDEASRTVLEADPDALVMMPSQNGTNAWIPAAAVRNPKARVIKDEHLSWEEFNEAAPRMILSMRDNDWDPKRVNIATDGVMHEILSRERLCFYISRSRGVAGT</sequence>
<keyword evidence="2" id="KW-1185">Reference proteome</keyword>
<dbReference type="EMBL" id="MU267072">
    <property type="protein sequence ID" value="KAH7917419.1"/>
    <property type="molecule type" value="Genomic_DNA"/>
</dbReference>